<dbReference type="EMBL" id="PGCJ01001193">
    <property type="protein sequence ID" value="PLW07916.1"/>
    <property type="molecule type" value="Genomic_DNA"/>
</dbReference>
<evidence type="ECO:0000256" key="2">
    <source>
        <dbReference type="ARBA" id="ARBA00008051"/>
    </source>
</evidence>
<dbReference type="Gene3D" id="1.25.40.10">
    <property type="entry name" value="Tetratricopeptide repeat domain"/>
    <property type="match status" value="1"/>
</dbReference>
<dbReference type="SMART" id="SM00028">
    <property type="entry name" value="TPR"/>
    <property type="match status" value="3"/>
</dbReference>
<dbReference type="Pfam" id="PF00564">
    <property type="entry name" value="PB1"/>
    <property type="match status" value="1"/>
</dbReference>
<evidence type="ECO:0000313" key="10">
    <source>
        <dbReference type="EMBL" id="PLW07916.1"/>
    </source>
</evidence>
<reference evidence="13 14" key="1">
    <citation type="submission" date="2017-11" db="EMBL/GenBank/DDBJ databases">
        <title>De novo assembly and phasing of dikaryotic genomes from two isolates of Puccinia coronata f. sp. avenae, the causal agent of oat crown rust.</title>
        <authorList>
            <person name="Miller M.E."/>
            <person name="Zhang Y."/>
            <person name="Omidvar V."/>
            <person name="Sperschneider J."/>
            <person name="Schwessinger B."/>
            <person name="Raley C."/>
            <person name="Palmer J.M."/>
            <person name="Garnica D."/>
            <person name="Upadhyaya N."/>
            <person name="Rathjen J."/>
            <person name="Taylor J.M."/>
            <person name="Park R.F."/>
            <person name="Dodds P.N."/>
            <person name="Hirsch C.D."/>
            <person name="Kianian S.F."/>
            <person name="Figueroa M."/>
        </authorList>
    </citation>
    <scope>NUCLEOTIDE SEQUENCE [LARGE SCALE GENOMIC DNA]</scope>
    <source>
        <strain evidence="12">12NC29</strain>
        <strain evidence="11">12SD80</strain>
    </source>
</reference>
<evidence type="ECO:0000313" key="12">
    <source>
        <dbReference type="EMBL" id="PLW39387.1"/>
    </source>
</evidence>
<keyword evidence="4" id="KW-0963">Cytoplasm</keyword>
<comment type="caution">
    <text evidence="12">The sequence shown here is derived from an EMBL/GenBank/DDBJ whole genome shotgun (WGS) entry which is preliminary data.</text>
</comment>
<comment type="subcellular location">
    <subcellularLocation>
        <location evidence="1">Cytoplasm</location>
    </subcellularLocation>
</comment>
<keyword evidence="5" id="KW-0677">Repeat</keyword>
<sequence length="460" mass="50250">MSLKAEIETWAAALELYDSQNFDEALAAFEDIADSSKILFNIGLIYATLGEHEVAIENFRTATSLDQYLAVAYFQCGVSNFLLGMYEEAVKDFEDALMYLRGNLTIDYSQLGLKFRLYSCEILFNKGLSLIYQGAEEEGMTDLQEARKEKQTPEHSVIDDAIADRAEGYTVFSIPVGVLYRPAMSKVKNLASKNYLGQAKLVAATDASETFVGFTGSARAAAKTSTGPMGEGPSGIVRRGTTAARIEGTVSRSAAANDLRRRPSENTATVTSTSRNNRSATTSSGSRPGKLPSMSEARARPGGFIDDFDDPSDERMANWARNVTAAGSVSSRRPPPGGRRPPPINSPYEDREGSEGEYPETVMSGYAEMTKIRVKLHHGSDTRGMAVATDMQFDDFLGKVTKKFSLRAGRVVMKYKDEEGSMVSILDEDDWESAVETARAYAKGRAEGKVEIWVEDSALS</sequence>
<keyword evidence="13" id="KW-1185">Reference proteome</keyword>
<dbReference type="InterPro" id="IPR051864">
    <property type="entry name" value="NCF2_NOXA1"/>
</dbReference>
<feature type="domain" description="PB1" evidence="9">
    <location>
        <begin position="371"/>
        <end position="457"/>
    </location>
</feature>
<evidence type="ECO:0000256" key="1">
    <source>
        <dbReference type="ARBA" id="ARBA00004496"/>
    </source>
</evidence>
<dbReference type="EMBL" id="PGCI01000186">
    <property type="protein sequence ID" value="PLW35016.1"/>
    <property type="molecule type" value="Genomic_DNA"/>
</dbReference>
<dbReference type="InterPro" id="IPR000270">
    <property type="entry name" value="PB1_dom"/>
</dbReference>
<dbReference type="OrthoDB" id="9450131at2759"/>
<evidence type="ECO:0000256" key="3">
    <source>
        <dbReference type="ARBA" id="ARBA00022443"/>
    </source>
</evidence>
<dbReference type="Proteomes" id="UP000235388">
    <property type="component" value="Unassembled WGS sequence"/>
</dbReference>
<dbReference type="SMART" id="SM00666">
    <property type="entry name" value="PB1"/>
    <property type="match status" value="1"/>
</dbReference>
<evidence type="ECO:0000256" key="6">
    <source>
        <dbReference type="ARBA" id="ARBA00022803"/>
    </source>
</evidence>
<dbReference type="PANTHER" id="PTHR15175">
    <property type="entry name" value="NEUTROPHIL CYTOSOLIC FACTOR 2, NEUTROPHIL NADPH OXIDASE FACTOR 2"/>
    <property type="match status" value="1"/>
</dbReference>
<evidence type="ECO:0000259" key="9">
    <source>
        <dbReference type="PROSITE" id="PS51745"/>
    </source>
</evidence>
<proteinExistence type="inferred from homology"/>
<dbReference type="AlphaFoldDB" id="A0A2N5UP28"/>
<name>A0A2N5UP28_9BASI</name>
<evidence type="ECO:0000313" key="11">
    <source>
        <dbReference type="EMBL" id="PLW35016.1"/>
    </source>
</evidence>
<evidence type="ECO:0000256" key="5">
    <source>
        <dbReference type="ARBA" id="ARBA00022737"/>
    </source>
</evidence>
<accession>A0A2N5UP28</accession>
<feature type="repeat" description="TPR" evidence="7">
    <location>
        <begin position="36"/>
        <end position="69"/>
    </location>
</feature>
<keyword evidence="6 7" id="KW-0802">TPR repeat</keyword>
<evidence type="ECO:0000313" key="13">
    <source>
        <dbReference type="Proteomes" id="UP000235388"/>
    </source>
</evidence>
<keyword evidence="3" id="KW-0728">SH3 domain</keyword>
<dbReference type="InterPro" id="IPR019734">
    <property type="entry name" value="TPR_rpt"/>
</dbReference>
<evidence type="ECO:0000256" key="8">
    <source>
        <dbReference type="SAM" id="MobiDB-lite"/>
    </source>
</evidence>
<organism evidence="12 13">
    <name type="scientific">Puccinia coronata f. sp. avenae</name>
    <dbReference type="NCBI Taxonomy" id="200324"/>
    <lineage>
        <taxon>Eukaryota</taxon>
        <taxon>Fungi</taxon>
        <taxon>Dikarya</taxon>
        <taxon>Basidiomycota</taxon>
        <taxon>Pucciniomycotina</taxon>
        <taxon>Pucciniomycetes</taxon>
        <taxon>Pucciniales</taxon>
        <taxon>Pucciniaceae</taxon>
        <taxon>Puccinia</taxon>
    </lineage>
</organism>
<dbReference type="InterPro" id="IPR011990">
    <property type="entry name" value="TPR-like_helical_dom_sf"/>
</dbReference>
<dbReference type="GO" id="GO:0005737">
    <property type="term" value="C:cytoplasm"/>
    <property type="evidence" value="ECO:0007669"/>
    <property type="project" value="UniProtKB-SubCell"/>
</dbReference>
<dbReference type="EMBL" id="PGCJ01000195">
    <property type="protein sequence ID" value="PLW39387.1"/>
    <property type="molecule type" value="Genomic_DNA"/>
</dbReference>
<gene>
    <name evidence="12" type="ORF">PCANC_14859</name>
    <name evidence="10" type="ORF">PCANC_25153</name>
    <name evidence="11" type="ORF">PCASD_15336</name>
</gene>
<protein>
    <recommendedName>
        <fullName evidence="9">PB1 domain-containing protein</fullName>
    </recommendedName>
</protein>
<dbReference type="FunFam" id="1.25.40.10:FF:000017">
    <property type="entry name" value="NADPH oxidase regulator NoxR"/>
    <property type="match status" value="1"/>
</dbReference>
<evidence type="ECO:0000256" key="4">
    <source>
        <dbReference type="ARBA" id="ARBA00022490"/>
    </source>
</evidence>
<dbReference type="SUPFAM" id="SSF48452">
    <property type="entry name" value="TPR-like"/>
    <property type="match status" value="1"/>
</dbReference>
<evidence type="ECO:0000313" key="14">
    <source>
        <dbReference type="Proteomes" id="UP000235392"/>
    </source>
</evidence>
<dbReference type="STRING" id="200324.A0A2N5UP28"/>
<dbReference type="PANTHER" id="PTHR15175:SF0">
    <property type="entry name" value="SH3 DOMAIN-CONTAINING PROTEIN C23A1.17"/>
    <property type="match status" value="1"/>
</dbReference>
<dbReference type="PROSITE" id="PS50005">
    <property type="entry name" value="TPR"/>
    <property type="match status" value="1"/>
</dbReference>
<feature type="compositionally biased region" description="Low complexity" evidence="8">
    <location>
        <begin position="266"/>
        <end position="287"/>
    </location>
</feature>
<dbReference type="Proteomes" id="UP000235392">
    <property type="component" value="Unassembled WGS sequence"/>
</dbReference>
<dbReference type="SUPFAM" id="SSF54277">
    <property type="entry name" value="CAD &amp; PB1 domains"/>
    <property type="match status" value="1"/>
</dbReference>
<dbReference type="Gene3D" id="3.10.20.90">
    <property type="entry name" value="Phosphatidylinositol 3-kinase Catalytic Subunit, Chain A, domain 1"/>
    <property type="match status" value="1"/>
</dbReference>
<dbReference type="InterPro" id="IPR053793">
    <property type="entry name" value="PB1-like"/>
</dbReference>
<comment type="similarity">
    <text evidence="2">Belongs to the NCF2/NOXA1 family.</text>
</comment>
<evidence type="ECO:0000256" key="7">
    <source>
        <dbReference type="PROSITE-ProRule" id="PRU00339"/>
    </source>
</evidence>
<dbReference type="Pfam" id="PF13181">
    <property type="entry name" value="TPR_8"/>
    <property type="match status" value="1"/>
</dbReference>
<dbReference type="PROSITE" id="PS51745">
    <property type="entry name" value="PB1"/>
    <property type="match status" value="1"/>
</dbReference>
<feature type="region of interest" description="Disordered" evidence="8">
    <location>
        <begin position="220"/>
        <end position="358"/>
    </location>
</feature>
<feature type="compositionally biased region" description="Pro residues" evidence="8">
    <location>
        <begin position="333"/>
        <end position="345"/>
    </location>
</feature>